<evidence type="ECO:0000313" key="3">
    <source>
        <dbReference type="EMBL" id="RRT66107.1"/>
    </source>
</evidence>
<dbReference type="GO" id="GO:0005829">
    <property type="term" value="C:cytosol"/>
    <property type="evidence" value="ECO:0007669"/>
    <property type="project" value="TreeGrafter"/>
</dbReference>
<dbReference type="GO" id="GO:0016579">
    <property type="term" value="P:protein deubiquitination"/>
    <property type="evidence" value="ECO:0007669"/>
    <property type="project" value="InterPro"/>
</dbReference>
<reference evidence="3 4" key="1">
    <citation type="journal article" date="2014" name="Agronomy (Basel)">
        <title>A Draft Genome Sequence for Ensete ventricosum, the Drought-Tolerant Tree Against Hunger.</title>
        <authorList>
            <person name="Harrison J."/>
            <person name="Moore K.A."/>
            <person name="Paszkiewicz K."/>
            <person name="Jones T."/>
            <person name="Grant M."/>
            <person name="Ambacheew D."/>
            <person name="Muzemil S."/>
            <person name="Studholme D.J."/>
        </authorList>
    </citation>
    <scope>NUCLEOTIDE SEQUENCE [LARGE SCALE GENOMIC DNA]</scope>
</reference>
<protein>
    <recommendedName>
        <fullName evidence="2">USP domain-containing protein</fullName>
    </recommendedName>
</protein>
<gene>
    <name evidence="3" type="ORF">B296_00025258</name>
</gene>
<dbReference type="Pfam" id="PF00443">
    <property type="entry name" value="UCH"/>
    <property type="match status" value="1"/>
</dbReference>
<dbReference type="PROSITE" id="PS50235">
    <property type="entry name" value="USP_3"/>
    <property type="match status" value="1"/>
</dbReference>
<comment type="caution">
    <text evidence="3">The sequence shown here is derived from an EMBL/GenBank/DDBJ whole genome shotgun (WGS) entry which is preliminary data.</text>
</comment>
<dbReference type="GO" id="GO:0005634">
    <property type="term" value="C:nucleus"/>
    <property type="evidence" value="ECO:0007669"/>
    <property type="project" value="TreeGrafter"/>
</dbReference>
<dbReference type="InterPro" id="IPR038765">
    <property type="entry name" value="Papain-like_cys_pep_sf"/>
</dbReference>
<dbReference type="PANTHER" id="PTHR24006:SF747">
    <property type="entry name" value="UBIQUITIN CARBOXYL-TERMINAL HYDROLASE 20"/>
    <property type="match status" value="1"/>
</dbReference>
<dbReference type="EMBL" id="AMZH03005561">
    <property type="protein sequence ID" value="RRT66107.1"/>
    <property type="molecule type" value="Genomic_DNA"/>
</dbReference>
<evidence type="ECO:0000313" key="4">
    <source>
        <dbReference type="Proteomes" id="UP000287651"/>
    </source>
</evidence>
<feature type="region of interest" description="Disordered" evidence="1">
    <location>
        <begin position="278"/>
        <end position="328"/>
    </location>
</feature>
<feature type="compositionally biased region" description="Low complexity" evidence="1">
    <location>
        <begin position="281"/>
        <end position="294"/>
    </location>
</feature>
<feature type="region of interest" description="Disordered" evidence="1">
    <location>
        <begin position="414"/>
        <end position="461"/>
    </location>
</feature>
<dbReference type="Proteomes" id="UP000287651">
    <property type="component" value="Unassembled WGS sequence"/>
</dbReference>
<dbReference type="InterPro" id="IPR028889">
    <property type="entry name" value="USP"/>
</dbReference>
<feature type="non-terminal residue" evidence="3">
    <location>
        <position position="1"/>
    </location>
</feature>
<dbReference type="InterPro" id="IPR050164">
    <property type="entry name" value="Peptidase_C19"/>
</dbReference>
<feature type="domain" description="USP" evidence="2">
    <location>
        <begin position="1"/>
        <end position="279"/>
    </location>
</feature>
<name>A0A426ZQ33_ENSVE</name>
<dbReference type="Gene3D" id="3.90.70.10">
    <property type="entry name" value="Cysteine proteinases"/>
    <property type="match status" value="1"/>
</dbReference>
<dbReference type="GO" id="GO:0004843">
    <property type="term" value="F:cysteine-type deubiquitinase activity"/>
    <property type="evidence" value="ECO:0007669"/>
    <property type="project" value="InterPro"/>
</dbReference>
<dbReference type="SUPFAM" id="SSF54001">
    <property type="entry name" value="Cysteine proteinases"/>
    <property type="match status" value="1"/>
</dbReference>
<proteinExistence type="predicted"/>
<accession>A0A426ZQ33</accession>
<sequence length="461" mass="51386">SRFRQRWKFVPDAVAAHERPTPRRGRTAYCNLVCLTKQTPEISPHFQLGQQEDAHEFLHSFLDNMHARCLGRTADDRPASLEEDSIVKRVFGGRLRSQVNCTRPCRSRLRCCGCGHCSDTFEPLLDLSLEIDNVSSVGAALESFTKLERIDDPDVRFTCGGCKAQVSMEKQLKLDQAPQVLALHLKRFKNDGSFSNKIDDFVEYPLELDLNTCLSCPAKEVCVVSVSESYALDQQAYVFFYMRRGSSCWFSNFMEKEKALDVQTATGTSPASVLEHAERYSASSSGSANACSSSRGTPERNEDAGPCNSVSSPLSPIPDASRVAKREACHARTPPRAFNQWHNYEFDDEPPEDCEDDDDLLLQYQMEFKATKVARKAAAAGSMNSQFNKLVRSMPKSRRKRLLDCIASQQKCSTKRLQQRTGQSGGGNSNDLGHRSLTAAEPSTPVVSRSLSPRSIKRGLF</sequence>
<evidence type="ECO:0000259" key="2">
    <source>
        <dbReference type="PROSITE" id="PS50235"/>
    </source>
</evidence>
<evidence type="ECO:0000256" key="1">
    <source>
        <dbReference type="SAM" id="MobiDB-lite"/>
    </source>
</evidence>
<organism evidence="3 4">
    <name type="scientific">Ensete ventricosum</name>
    <name type="common">Abyssinian banana</name>
    <name type="synonym">Musa ensete</name>
    <dbReference type="NCBI Taxonomy" id="4639"/>
    <lineage>
        <taxon>Eukaryota</taxon>
        <taxon>Viridiplantae</taxon>
        <taxon>Streptophyta</taxon>
        <taxon>Embryophyta</taxon>
        <taxon>Tracheophyta</taxon>
        <taxon>Spermatophyta</taxon>
        <taxon>Magnoliopsida</taxon>
        <taxon>Liliopsida</taxon>
        <taxon>Zingiberales</taxon>
        <taxon>Musaceae</taxon>
        <taxon>Ensete</taxon>
    </lineage>
</organism>
<dbReference type="AlphaFoldDB" id="A0A426ZQ33"/>
<dbReference type="InterPro" id="IPR001394">
    <property type="entry name" value="Peptidase_C19_UCH"/>
</dbReference>
<dbReference type="PANTHER" id="PTHR24006">
    <property type="entry name" value="UBIQUITIN CARBOXYL-TERMINAL HYDROLASE"/>
    <property type="match status" value="1"/>
</dbReference>